<proteinExistence type="predicted"/>
<dbReference type="RefSeq" id="WP_226393616.1">
    <property type="nucleotide sequence ID" value="NZ_JADCKB010000034.1"/>
</dbReference>
<dbReference type="AlphaFoldDB" id="A0A9D5RA27"/>
<gene>
    <name evidence="1" type="ORF">INF28_11475</name>
</gene>
<evidence type="ECO:0000313" key="1">
    <source>
        <dbReference type="EMBL" id="MBE5041079.1"/>
    </source>
</evidence>
<comment type="caution">
    <text evidence="1">The sequence shown here is derived from an EMBL/GenBank/DDBJ whole genome shotgun (WGS) entry which is preliminary data.</text>
</comment>
<organism evidence="1 2">
    <name type="scientific">Ructibacterium gallinarum</name>
    <dbReference type="NCBI Taxonomy" id="2779355"/>
    <lineage>
        <taxon>Bacteria</taxon>
        <taxon>Bacillati</taxon>
        <taxon>Bacillota</taxon>
        <taxon>Clostridia</taxon>
        <taxon>Eubacteriales</taxon>
        <taxon>Oscillospiraceae</taxon>
        <taxon>Ructibacterium</taxon>
    </lineage>
</organism>
<dbReference type="EMBL" id="JADCKB010000034">
    <property type="protein sequence ID" value="MBE5041079.1"/>
    <property type="molecule type" value="Genomic_DNA"/>
</dbReference>
<evidence type="ECO:0000313" key="2">
    <source>
        <dbReference type="Proteomes" id="UP000806542"/>
    </source>
</evidence>
<reference evidence="1" key="1">
    <citation type="submission" date="2020-10" db="EMBL/GenBank/DDBJ databases">
        <title>ChiBAC.</title>
        <authorList>
            <person name="Zenner C."/>
            <person name="Hitch T.C.A."/>
            <person name="Clavel T."/>
        </authorList>
    </citation>
    <scope>NUCLEOTIDE SEQUENCE</scope>
    <source>
        <strain evidence="1">DSM 107454</strain>
    </source>
</reference>
<sequence length="100" mass="10629">DFLLISAAAGRNFVFSSNSLGSGEARALLGRRRSKAADVVLPPLGKTELSELCRRPGTSAAKGFRKVTGLTPAEACAGFSSYLCGCGQELCLFLKFARQW</sequence>
<protein>
    <submittedName>
        <fullName evidence="1">Uncharacterized protein</fullName>
    </submittedName>
</protein>
<accession>A0A9D5RA27</accession>
<keyword evidence="2" id="KW-1185">Reference proteome</keyword>
<name>A0A9D5RA27_9FIRM</name>
<dbReference type="Proteomes" id="UP000806542">
    <property type="component" value="Unassembled WGS sequence"/>
</dbReference>
<feature type="non-terminal residue" evidence="1">
    <location>
        <position position="1"/>
    </location>
</feature>